<proteinExistence type="predicted"/>
<dbReference type="GO" id="GO:0000120">
    <property type="term" value="C:RNA polymerase I transcription regulator complex"/>
    <property type="evidence" value="ECO:0007669"/>
    <property type="project" value="InterPro"/>
</dbReference>
<organism evidence="1 2">
    <name type="scientific">Brachionus plicatilis</name>
    <name type="common">Marine rotifer</name>
    <name type="synonym">Brachionus muelleri</name>
    <dbReference type="NCBI Taxonomy" id="10195"/>
    <lineage>
        <taxon>Eukaryota</taxon>
        <taxon>Metazoa</taxon>
        <taxon>Spiralia</taxon>
        <taxon>Gnathifera</taxon>
        <taxon>Rotifera</taxon>
        <taxon>Eurotatoria</taxon>
        <taxon>Monogononta</taxon>
        <taxon>Pseudotrocha</taxon>
        <taxon>Ploima</taxon>
        <taxon>Brachionidae</taxon>
        <taxon>Brachionus</taxon>
    </lineage>
</organism>
<dbReference type="Pfam" id="PF14929">
    <property type="entry name" value="TAF1_subA"/>
    <property type="match status" value="1"/>
</dbReference>
<evidence type="ECO:0000313" key="2">
    <source>
        <dbReference type="Proteomes" id="UP000276133"/>
    </source>
</evidence>
<protein>
    <submittedName>
        <fullName evidence="1">TATA box-binding-associated factor RNA polymerase I subunit A</fullName>
    </submittedName>
</protein>
<dbReference type="InterPro" id="IPR039495">
    <property type="entry name" value="TAF1A"/>
</dbReference>
<keyword evidence="2" id="KW-1185">Reference proteome</keyword>
<comment type="caution">
    <text evidence="1">The sequence shown here is derived from an EMBL/GenBank/DDBJ whole genome shotgun (WGS) entry which is preliminary data.</text>
</comment>
<sequence length="348" mass="42023">MNKTVRPRYAYQSRLLTMINELSLRGKWTELKIGLKFFNKVLTKYYIDAYWKFLFQLASRDFPRYIECIPQFIDCLHSMNLNKKKEVIYSVVFLLFSKNYFNQGIDLLKMYHLASDSSLMAKEKYVNVLTKILNSDLDFIKWKYEISKESYEDENQLAQQLAEKCIFQIQLIVDTYDLADNQINQLMEIYTYYKKINELHEVLLAYSAKNSDYLNAQKYLFEFELNYMNLISTELFQNITRLNPSDGLILKYHQYFQNVILSIDCIFEILDYYQWKYSKECWSCLSILIKQSDKIDAIRDCILENWNLRKHYWIPYHFKLFSKIYENIDIYRFSIAIMLMGPKSLTFK</sequence>
<dbReference type="GO" id="GO:0006360">
    <property type="term" value="P:transcription by RNA polymerase I"/>
    <property type="evidence" value="ECO:0007669"/>
    <property type="project" value="InterPro"/>
</dbReference>
<dbReference type="PANTHER" id="PTHR32122:SF1">
    <property type="entry name" value="TATA BOX-BINDING PROTEIN-ASSOCIATED FACTOR RNA POLYMERASE I SUBUNIT A"/>
    <property type="match status" value="1"/>
</dbReference>
<dbReference type="EMBL" id="REGN01013240">
    <property type="protein sequence ID" value="RMZ94177.1"/>
    <property type="molecule type" value="Genomic_DNA"/>
</dbReference>
<evidence type="ECO:0000313" key="1">
    <source>
        <dbReference type="EMBL" id="RMZ94177.1"/>
    </source>
</evidence>
<gene>
    <name evidence="1" type="ORF">BpHYR1_042969</name>
</gene>
<dbReference type="Proteomes" id="UP000276133">
    <property type="component" value="Unassembled WGS sequence"/>
</dbReference>
<accession>A0A3M7P612</accession>
<dbReference type="InterPro" id="IPR052669">
    <property type="entry name" value="SL1/TIF-IB_Component"/>
</dbReference>
<dbReference type="OrthoDB" id="6272197at2759"/>
<reference evidence="1 2" key="1">
    <citation type="journal article" date="2018" name="Sci. Rep.">
        <title>Genomic signatures of local adaptation to the degree of environmental predictability in rotifers.</title>
        <authorList>
            <person name="Franch-Gras L."/>
            <person name="Hahn C."/>
            <person name="Garcia-Roger E.M."/>
            <person name="Carmona M.J."/>
            <person name="Serra M."/>
            <person name="Gomez A."/>
        </authorList>
    </citation>
    <scope>NUCLEOTIDE SEQUENCE [LARGE SCALE GENOMIC DNA]</scope>
    <source>
        <strain evidence="1">HYR1</strain>
    </source>
</reference>
<dbReference type="PANTHER" id="PTHR32122">
    <property type="entry name" value="TATA BOX-BINDING PROTEIN ASSOCIATED FACTOR RNA POLYMERASE I SUBUNIT A"/>
    <property type="match status" value="1"/>
</dbReference>
<name>A0A3M7P612_BRAPC</name>
<dbReference type="AlphaFoldDB" id="A0A3M7P612"/>